<feature type="signal peptide" evidence="1">
    <location>
        <begin position="1"/>
        <end position="19"/>
    </location>
</feature>
<evidence type="ECO:0000313" key="2">
    <source>
        <dbReference type="EMBL" id="KAG1551741.1"/>
    </source>
</evidence>
<keyword evidence="1" id="KW-0732">Signal</keyword>
<dbReference type="PANTHER" id="PTHR40050">
    <property type="entry name" value="INNER SPORE COAT PROTEIN H"/>
    <property type="match status" value="1"/>
</dbReference>
<sequence length="577" mass="65430">MFLKHILATWLLLVVATTAQQNQTSQIYYNVIASLNEATFKSMAVIVDNVVYPLESNKTFPILFSGKAPSAQSSYQYAKLRISDNSTLTESFSRQPANQSTLHEFFNRTWNTHNNAQLPQIYPRLDAIHRIKSDLHRDNEIPTIHISGNQTELDQMNYNISADISVQTKVSYLSLRDAFLFEDVEVSLSGRSSRWMSKLSYNLKLKKKNDLYGYRRLKLRALATDPSYIREQLAYDMVKAVGLVSSEFSYVRVFMNDQELGLFGIIDTFKSNWLANVFADGDSSYKNGYLYQGLFATPESSAFNHTSDLSYMDNTTAYGEGQYKIKEEASNGKKDNWEPLQKLTKFIADAPTNTSDAVKTWNKHLDTDSFLRSVALEVLAGYSDGYLSMADNYYLYQNPETGNYIYISSDMDLTLGSLIFKREDMWSGNYSTFPGMHSRPLMNQLMRVPEFKQKYEQLLQDINSKLLNPNITNARIDDIVDMIREDVVWDQSLPRVGKNIMASGLDGGNGNSAVTDAVGSRPVNIDMPTVIDMVERMNDTISFEVAVNGPTGHISLSGVKEWLNAIHQNTTQFFSQH</sequence>
<reference evidence="2" key="1">
    <citation type="journal article" date="2020" name="Microb. Genom.">
        <title>Genetic diversity of clinical and environmental Mucorales isolates obtained from an investigation of mucormycosis cases among solid organ transplant recipients.</title>
        <authorList>
            <person name="Nguyen M.H."/>
            <person name="Kaul D."/>
            <person name="Muto C."/>
            <person name="Cheng S.J."/>
            <person name="Richter R.A."/>
            <person name="Bruno V.M."/>
            <person name="Liu G."/>
            <person name="Beyhan S."/>
            <person name="Sundermann A.J."/>
            <person name="Mounaud S."/>
            <person name="Pasculle A.W."/>
            <person name="Nierman W.C."/>
            <person name="Driscoll E."/>
            <person name="Cumbie R."/>
            <person name="Clancy C.J."/>
            <person name="Dupont C.L."/>
        </authorList>
    </citation>
    <scope>NUCLEOTIDE SEQUENCE</scope>
    <source>
        <strain evidence="2">GL16</strain>
    </source>
</reference>
<comment type="caution">
    <text evidence="2">The sequence shown here is derived from an EMBL/GenBank/DDBJ whole genome shotgun (WGS) entry which is preliminary data.</text>
</comment>
<protein>
    <recommendedName>
        <fullName evidence="4">Coth-domain-containing protein</fullName>
    </recommendedName>
</protein>
<evidence type="ECO:0000256" key="1">
    <source>
        <dbReference type="SAM" id="SignalP"/>
    </source>
</evidence>
<dbReference type="EMBL" id="JAANIT010000127">
    <property type="protein sequence ID" value="KAG1551741.1"/>
    <property type="molecule type" value="Genomic_DNA"/>
</dbReference>
<dbReference type="InterPro" id="IPR014867">
    <property type="entry name" value="Spore_coat_CotH_CotH2/3/7"/>
</dbReference>
<name>A0A9P6YLM2_RHIOR</name>
<accession>A0A9P6YLM2</accession>
<gene>
    <name evidence="2" type="ORF">G6F51_001654</name>
</gene>
<dbReference type="OrthoDB" id="10267127at2759"/>
<dbReference type="AlphaFoldDB" id="A0A9P6YLM2"/>
<dbReference type="PANTHER" id="PTHR40050:SF1">
    <property type="entry name" value="INNER SPORE COAT PROTEIN H"/>
    <property type="match status" value="1"/>
</dbReference>
<feature type="chain" id="PRO_5040276463" description="Coth-domain-containing protein" evidence="1">
    <location>
        <begin position="20"/>
        <end position="577"/>
    </location>
</feature>
<dbReference type="Proteomes" id="UP000717996">
    <property type="component" value="Unassembled WGS sequence"/>
</dbReference>
<dbReference type="Pfam" id="PF08757">
    <property type="entry name" value="CotH"/>
    <property type="match status" value="1"/>
</dbReference>
<organism evidence="2 3">
    <name type="scientific">Rhizopus oryzae</name>
    <name type="common">Mucormycosis agent</name>
    <name type="synonym">Rhizopus arrhizus var. delemar</name>
    <dbReference type="NCBI Taxonomy" id="64495"/>
    <lineage>
        <taxon>Eukaryota</taxon>
        <taxon>Fungi</taxon>
        <taxon>Fungi incertae sedis</taxon>
        <taxon>Mucoromycota</taxon>
        <taxon>Mucoromycotina</taxon>
        <taxon>Mucoromycetes</taxon>
        <taxon>Mucorales</taxon>
        <taxon>Mucorineae</taxon>
        <taxon>Rhizopodaceae</taxon>
        <taxon>Rhizopus</taxon>
    </lineage>
</organism>
<evidence type="ECO:0008006" key="4">
    <source>
        <dbReference type="Google" id="ProtNLM"/>
    </source>
</evidence>
<proteinExistence type="predicted"/>
<evidence type="ECO:0000313" key="3">
    <source>
        <dbReference type="Proteomes" id="UP000717996"/>
    </source>
</evidence>